<keyword evidence="4 9" id="KW-0812">Transmembrane</keyword>
<dbReference type="EMBL" id="LASV01000743">
    <property type="protein sequence ID" value="KKA16686.1"/>
    <property type="molecule type" value="Genomic_DNA"/>
</dbReference>
<feature type="transmembrane region" description="Helical" evidence="9">
    <location>
        <begin position="366"/>
        <end position="391"/>
    </location>
</feature>
<sequence length="705" mass="77895">MYVRLLRVCHSPKTLYKYKEDYFQMREFTLKLNIIGPVIVQGQVGVQRELISGRLCSCARFGPSVFSSSRSSARQPGCIIRFLKLAQVMHSRIIHHPMCRYEPPAFRLANSLLRPLGFSFFVSLPDSSLASTGTCSLLVLLFSAICIDFDLINCHMGGQKSTSDLEVSKTPHWRLVIDQAVVTPEVQNFPYTGSGTCDDPYVITWIPNDPRNPMLFSPVKKWMLTALVSVSTLAVAFVSSAYSGGAAQVMEQFHVGSEVATLGVSLFVLGFAIGPLIWAPLSEVFGRQILFVVTYGCLTAFNAGAAGSQNIQTLLILRFFAGAFGSSPLTNAGVSGPSQVALVDRFVLVIGGFLGMNEGWKWVEGFLAIFSGALWLVGAALLPETYAPVLLRKRAERLAKMTGKVYRSKLDADRPRSSLKEMFGAALLRPWILLFREPIVLILSIYMAIIYGTLYMLFPAFPIVFQEVRGWNQGIGGLAFLGVTVGMMFAVAAALWDNKRYIRVVQKHQGFAPPESRLPLCLVGGLALPVSLFWFAWTNYPSIHWIVSIIATVPFGFGVVTVFLTVVNYLVDSYTIFAASVLAANAVLRSLFGMAFPLFTTYMYHNLGIHWASTIPAFLALACTPFPFLFYKYGSAIRLKCKFAALSDDFMRKLREAPQQRAEQTDESMGDTEDINEKATPPEASKVTSDRRQSMASTVYNEESA</sequence>
<dbReference type="STRING" id="1408163.A0A0F4YFI8"/>
<feature type="transmembrane region" description="Helical" evidence="9">
    <location>
        <begin position="517"/>
        <end position="537"/>
    </location>
</feature>
<evidence type="ECO:0000256" key="5">
    <source>
        <dbReference type="ARBA" id="ARBA00022989"/>
    </source>
</evidence>
<evidence type="ECO:0000256" key="6">
    <source>
        <dbReference type="ARBA" id="ARBA00023136"/>
    </source>
</evidence>
<dbReference type="InterPro" id="IPR036259">
    <property type="entry name" value="MFS_trans_sf"/>
</dbReference>
<keyword evidence="2" id="KW-0813">Transport</keyword>
<proteinExistence type="inferred from homology"/>
<protein>
    <submittedName>
        <fullName evidence="10">MFS multidrug transporter</fullName>
    </submittedName>
</protein>
<comment type="similarity">
    <text evidence="7">Belongs to the major facilitator superfamily. DHA1 family. Polyamines/proton antiporter (TC 2.A.1.2.16) subfamily.</text>
</comment>
<keyword evidence="5 9" id="KW-1133">Transmembrane helix</keyword>
<dbReference type="Gene3D" id="1.20.1250.20">
    <property type="entry name" value="MFS general substrate transporter like domains"/>
    <property type="match status" value="1"/>
</dbReference>
<comment type="subcellular location">
    <subcellularLocation>
        <location evidence="1">Cell membrane</location>
        <topology evidence="1">Multi-pass membrane protein</topology>
    </subcellularLocation>
</comment>
<evidence type="ECO:0000256" key="4">
    <source>
        <dbReference type="ARBA" id="ARBA00022692"/>
    </source>
</evidence>
<evidence type="ECO:0000256" key="3">
    <source>
        <dbReference type="ARBA" id="ARBA00022475"/>
    </source>
</evidence>
<feature type="transmembrane region" description="Helical" evidence="9">
    <location>
        <begin position="288"/>
        <end position="305"/>
    </location>
</feature>
<feature type="transmembrane region" description="Helical" evidence="9">
    <location>
        <begin position="262"/>
        <end position="281"/>
    </location>
</feature>
<dbReference type="GO" id="GO:0022857">
    <property type="term" value="F:transmembrane transporter activity"/>
    <property type="evidence" value="ECO:0007669"/>
    <property type="project" value="InterPro"/>
</dbReference>
<dbReference type="FunFam" id="1.20.1250.20:FF:000266">
    <property type="entry name" value="MFS multidrug transporter, putative"/>
    <property type="match status" value="1"/>
</dbReference>
<dbReference type="SUPFAM" id="SSF103473">
    <property type="entry name" value="MFS general substrate transporter"/>
    <property type="match status" value="1"/>
</dbReference>
<evidence type="ECO:0000313" key="10">
    <source>
        <dbReference type="EMBL" id="KKA16686.1"/>
    </source>
</evidence>
<evidence type="ECO:0000256" key="1">
    <source>
        <dbReference type="ARBA" id="ARBA00004651"/>
    </source>
</evidence>
<dbReference type="Pfam" id="PF07690">
    <property type="entry name" value="MFS_1"/>
    <property type="match status" value="2"/>
</dbReference>
<keyword evidence="6 9" id="KW-0472">Membrane</keyword>
<name>A0A0F4YFI8_RASE3</name>
<dbReference type="OrthoDB" id="446368at2759"/>
<dbReference type="Proteomes" id="UP000053958">
    <property type="component" value="Unassembled WGS sequence"/>
</dbReference>
<reference evidence="10 11" key="1">
    <citation type="submission" date="2015-04" db="EMBL/GenBank/DDBJ databases">
        <authorList>
            <person name="Heijne W.H."/>
            <person name="Fedorova N.D."/>
            <person name="Nierman W.C."/>
            <person name="Vollebregt A.W."/>
            <person name="Zhao Z."/>
            <person name="Wu L."/>
            <person name="Kumar M."/>
            <person name="Stam H."/>
            <person name="van den Berg M.A."/>
            <person name="Pel H.J."/>
        </authorList>
    </citation>
    <scope>NUCLEOTIDE SEQUENCE [LARGE SCALE GENOMIC DNA]</scope>
    <source>
        <strain evidence="10 11">CBS 393.64</strain>
    </source>
</reference>
<evidence type="ECO:0000256" key="9">
    <source>
        <dbReference type="SAM" id="Phobius"/>
    </source>
</evidence>
<dbReference type="GeneID" id="25321627"/>
<feature type="transmembrane region" description="Helical" evidence="9">
    <location>
        <begin position="311"/>
        <end position="330"/>
    </location>
</feature>
<dbReference type="CDD" id="cd17323">
    <property type="entry name" value="MFS_Tpo1_MDR_like"/>
    <property type="match status" value="1"/>
</dbReference>
<dbReference type="RefSeq" id="XP_013323298.1">
    <property type="nucleotide sequence ID" value="XM_013467844.1"/>
</dbReference>
<dbReference type="InterPro" id="IPR011701">
    <property type="entry name" value="MFS"/>
</dbReference>
<feature type="compositionally biased region" description="Acidic residues" evidence="8">
    <location>
        <begin position="665"/>
        <end position="674"/>
    </location>
</feature>
<evidence type="ECO:0000256" key="2">
    <source>
        <dbReference type="ARBA" id="ARBA00022448"/>
    </source>
</evidence>
<feature type="transmembrane region" description="Helical" evidence="9">
    <location>
        <begin position="574"/>
        <end position="596"/>
    </location>
</feature>
<feature type="transmembrane region" description="Helical" evidence="9">
    <location>
        <begin position="608"/>
        <end position="630"/>
    </location>
</feature>
<gene>
    <name evidence="10" type="ORF">T310_9695</name>
</gene>
<dbReference type="PANTHER" id="PTHR23502:SF186">
    <property type="entry name" value="MAJOR FACILITATOR SUPERFAMILY (MFS) PROFILE DOMAIN-CONTAINING PROTEIN"/>
    <property type="match status" value="1"/>
</dbReference>
<feature type="transmembrane region" description="Helical" evidence="9">
    <location>
        <begin position="222"/>
        <end position="242"/>
    </location>
</feature>
<keyword evidence="3" id="KW-1003">Cell membrane</keyword>
<dbReference type="PANTHER" id="PTHR23502">
    <property type="entry name" value="MAJOR FACILITATOR SUPERFAMILY"/>
    <property type="match status" value="1"/>
</dbReference>
<feature type="transmembrane region" description="Helical" evidence="9">
    <location>
        <begin position="439"/>
        <end position="458"/>
    </location>
</feature>
<feature type="region of interest" description="Disordered" evidence="8">
    <location>
        <begin position="657"/>
        <end position="705"/>
    </location>
</feature>
<organism evidence="10 11">
    <name type="scientific">Rasamsonia emersonii (strain ATCC 16479 / CBS 393.64 / IMI 116815)</name>
    <dbReference type="NCBI Taxonomy" id="1408163"/>
    <lineage>
        <taxon>Eukaryota</taxon>
        <taxon>Fungi</taxon>
        <taxon>Dikarya</taxon>
        <taxon>Ascomycota</taxon>
        <taxon>Pezizomycotina</taxon>
        <taxon>Eurotiomycetes</taxon>
        <taxon>Eurotiomycetidae</taxon>
        <taxon>Eurotiales</taxon>
        <taxon>Trichocomaceae</taxon>
        <taxon>Rasamsonia</taxon>
    </lineage>
</organism>
<accession>A0A0F4YFI8</accession>
<dbReference type="GO" id="GO:0005886">
    <property type="term" value="C:plasma membrane"/>
    <property type="evidence" value="ECO:0007669"/>
    <property type="project" value="UniProtKB-SubCell"/>
</dbReference>
<comment type="caution">
    <text evidence="10">The sequence shown here is derived from an EMBL/GenBank/DDBJ whole genome shotgun (WGS) entry which is preliminary data.</text>
</comment>
<feature type="transmembrane region" description="Helical" evidence="9">
    <location>
        <begin position="543"/>
        <end position="567"/>
    </location>
</feature>
<evidence type="ECO:0000313" key="11">
    <source>
        <dbReference type="Proteomes" id="UP000053958"/>
    </source>
</evidence>
<dbReference type="AlphaFoldDB" id="A0A0F4YFI8"/>
<feature type="transmembrane region" description="Helical" evidence="9">
    <location>
        <begin position="478"/>
        <end position="496"/>
    </location>
</feature>
<evidence type="ECO:0000256" key="7">
    <source>
        <dbReference type="ARBA" id="ARBA00038459"/>
    </source>
</evidence>
<evidence type="ECO:0000256" key="8">
    <source>
        <dbReference type="SAM" id="MobiDB-lite"/>
    </source>
</evidence>
<feature type="compositionally biased region" description="Polar residues" evidence="8">
    <location>
        <begin position="694"/>
        <end position="705"/>
    </location>
</feature>
<keyword evidence="11" id="KW-1185">Reference proteome</keyword>